<keyword evidence="5" id="KW-1185">Reference proteome</keyword>
<dbReference type="InterPro" id="IPR002509">
    <property type="entry name" value="NODB_dom"/>
</dbReference>
<feature type="signal peptide" evidence="2">
    <location>
        <begin position="1"/>
        <end position="22"/>
    </location>
</feature>
<dbReference type="RefSeq" id="WP_377555538.1">
    <property type="nucleotide sequence ID" value="NZ_JBHUHQ010000013.1"/>
</dbReference>
<feature type="domain" description="NodB homology" evidence="3">
    <location>
        <begin position="94"/>
        <end position="283"/>
    </location>
</feature>
<dbReference type="CDD" id="cd10917">
    <property type="entry name" value="CE4_NodB_like_6s_7s"/>
    <property type="match status" value="1"/>
</dbReference>
<dbReference type="EC" id="3.-.-.-" evidence="4"/>
<dbReference type="SUPFAM" id="SSF88713">
    <property type="entry name" value="Glycoside hydrolase/deacetylase"/>
    <property type="match status" value="1"/>
</dbReference>
<dbReference type="PROSITE" id="PS51257">
    <property type="entry name" value="PROKAR_LIPOPROTEIN"/>
    <property type="match status" value="1"/>
</dbReference>
<organism evidence="4 5">
    <name type="scientific">Ornithinibacillus salinisoli</name>
    <dbReference type="NCBI Taxonomy" id="1848459"/>
    <lineage>
        <taxon>Bacteria</taxon>
        <taxon>Bacillati</taxon>
        <taxon>Bacillota</taxon>
        <taxon>Bacilli</taxon>
        <taxon>Bacillales</taxon>
        <taxon>Bacillaceae</taxon>
        <taxon>Ornithinibacillus</taxon>
    </lineage>
</organism>
<name>A0ABW4VYZ7_9BACI</name>
<keyword evidence="4" id="KW-0378">Hydrolase</keyword>
<dbReference type="PROSITE" id="PS51677">
    <property type="entry name" value="NODB"/>
    <property type="match status" value="1"/>
</dbReference>
<evidence type="ECO:0000313" key="5">
    <source>
        <dbReference type="Proteomes" id="UP001597383"/>
    </source>
</evidence>
<evidence type="ECO:0000256" key="2">
    <source>
        <dbReference type="SAM" id="SignalP"/>
    </source>
</evidence>
<gene>
    <name evidence="4" type="ORF">ACFSJF_06785</name>
</gene>
<dbReference type="Gene3D" id="3.20.20.370">
    <property type="entry name" value="Glycoside hydrolase/deacetylase"/>
    <property type="match status" value="1"/>
</dbReference>
<dbReference type="Pfam" id="PF01522">
    <property type="entry name" value="Polysacc_deac_1"/>
    <property type="match status" value="1"/>
</dbReference>
<dbReference type="GO" id="GO:0016787">
    <property type="term" value="F:hydrolase activity"/>
    <property type="evidence" value="ECO:0007669"/>
    <property type="project" value="UniProtKB-KW"/>
</dbReference>
<dbReference type="EMBL" id="JBHUHQ010000013">
    <property type="protein sequence ID" value="MFD2043961.1"/>
    <property type="molecule type" value="Genomic_DNA"/>
</dbReference>
<evidence type="ECO:0000259" key="3">
    <source>
        <dbReference type="PROSITE" id="PS51677"/>
    </source>
</evidence>
<feature type="compositionally biased region" description="Basic and acidic residues" evidence="1">
    <location>
        <begin position="28"/>
        <end position="39"/>
    </location>
</feature>
<feature type="compositionally biased region" description="Acidic residues" evidence="1">
    <location>
        <begin position="40"/>
        <end position="66"/>
    </location>
</feature>
<evidence type="ECO:0000256" key="1">
    <source>
        <dbReference type="SAM" id="MobiDB-lite"/>
    </source>
</evidence>
<dbReference type="PANTHER" id="PTHR10587">
    <property type="entry name" value="GLYCOSYL TRANSFERASE-RELATED"/>
    <property type="match status" value="1"/>
</dbReference>
<accession>A0ABW4VYZ7</accession>
<sequence length="292" mass="33392">MKKTVFYIGVILLIMLSACTNGDESDSDEHVGEETKEQQEEVEIEEESDRAEKEEELEEIEDEDQREEDLVVKAKYKISENWSVEPIVEGTNENVVLLTIDDAPDKYALEMAQTLKQLDAGAIFFVNGHFLDTPEEKEILKQIHDMGFVIGNHTYSHAFLPDLTNEEQQKELVQLNDELEEIIGERPSFFRAPNGANTDFSMQAAEDEEMVVMNWTYGYDYFTPYMEADKLTTAMVTGEGPEVDVPYSLLKPGANLLMHDREWTNEALEDIVIGLREQGYEILDPHLIQTVK</sequence>
<feature type="chain" id="PRO_5045458395" evidence="2">
    <location>
        <begin position="23"/>
        <end position="292"/>
    </location>
</feature>
<protein>
    <submittedName>
        <fullName evidence="4">Polysaccharide deacetylase family protein</fullName>
        <ecNumber evidence="4">3.-.-.-</ecNumber>
    </submittedName>
</protein>
<dbReference type="InterPro" id="IPR050248">
    <property type="entry name" value="Polysacc_deacetylase_ArnD"/>
</dbReference>
<keyword evidence="2" id="KW-0732">Signal</keyword>
<dbReference type="InterPro" id="IPR011330">
    <property type="entry name" value="Glyco_hydro/deAcase_b/a-brl"/>
</dbReference>
<proteinExistence type="predicted"/>
<feature type="region of interest" description="Disordered" evidence="1">
    <location>
        <begin position="22"/>
        <end position="66"/>
    </location>
</feature>
<dbReference type="Proteomes" id="UP001597383">
    <property type="component" value="Unassembled WGS sequence"/>
</dbReference>
<evidence type="ECO:0000313" key="4">
    <source>
        <dbReference type="EMBL" id="MFD2043961.1"/>
    </source>
</evidence>
<comment type="caution">
    <text evidence="4">The sequence shown here is derived from an EMBL/GenBank/DDBJ whole genome shotgun (WGS) entry which is preliminary data.</text>
</comment>
<reference evidence="5" key="1">
    <citation type="journal article" date="2019" name="Int. J. Syst. Evol. Microbiol.">
        <title>The Global Catalogue of Microorganisms (GCM) 10K type strain sequencing project: providing services to taxonomists for standard genome sequencing and annotation.</title>
        <authorList>
            <consortium name="The Broad Institute Genomics Platform"/>
            <consortium name="The Broad Institute Genome Sequencing Center for Infectious Disease"/>
            <person name="Wu L."/>
            <person name="Ma J."/>
        </authorList>
    </citation>
    <scope>NUCLEOTIDE SEQUENCE [LARGE SCALE GENOMIC DNA]</scope>
    <source>
        <strain evidence="5">R28</strain>
    </source>
</reference>